<feature type="binding site" evidence="8">
    <location>
        <position position="233"/>
    </location>
    <ligand>
        <name>pyridoxal 5'-phosphate</name>
        <dbReference type="ChEBI" id="CHEBI:597326"/>
    </ligand>
</feature>
<feature type="binding site" evidence="8">
    <location>
        <position position="131"/>
    </location>
    <ligand>
        <name>substrate</name>
    </ligand>
</feature>
<dbReference type="Pfam" id="PF00155">
    <property type="entry name" value="Aminotran_1_2"/>
    <property type="match status" value="1"/>
</dbReference>
<dbReference type="InterPro" id="IPR015424">
    <property type="entry name" value="PyrdxlP-dep_Trfase"/>
</dbReference>
<dbReference type="Gene3D" id="3.90.1150.10">
    <property type="entry name" value="Aspartate Aminotransferase, domain 1"/>
    <property type="match status" value="1"/>
</dbReference>
<dbReference type="PANTHER" id="PTHR13693">
    <property type="entry name" value="CLASS II AMINOTRANSFERASE/8-AMINO-7-OXONONANOATE SYNTHASE"/>
    <property type="match status" value="1"/>
</dbReference>
<dbReference type="NCBIfam" id="TIGR00858">
    <property type="entry name" value="bioF"/>
    <property type="match status" value="1"/>
</dbReference>
<proteinExistence type="inferred from homology"/>
<evidence type="ECO:0000256" key="5">
    <source>
        <dbReference type="ARBA" id="ARBA00022756"/>
    </source>
</evidence>
<comment type="subunit">
    <text evidence="3 8">Homodimer.</text>
</comment>
<comment type="catalytic activity">
    <reaction evidence="7 8">
        <text>6-carboxyhexanoyl-[ACP] + L-alanine + H(+) = (8S)-8-amino-7-oxononanoate + holo-[ACP] + CO2</text>
        <dbReference type="Rhea" id="RHEA:42288"/>
        <dbReference type="Rhea" id="RHEA-COMP:9685"/>
        <dbReference type="Rhea" id="RHEA-COMP:9955"/>
        <dbReference type="ChEBI" id="CHEBI:15378"/>
        <dbReference type="ChEBI" id="CHEBI:16526"/>
        <dbReference type="ChEBI" id="CHEBI:57972"/>
        <dbReference type="ChEBI" id="CHEBI:64479"/>
        <dbReference type="ChEBI" id="CHEBI:78846"/>
        <dbReference type="ChEBI" id="CHEBI:149468"/>
        <dbReference type="EC" id="2.3.1.47"/>
    </reaction>
</comment>
<evidence type="ECO:0000256" key="3">
    <source>
        <dbReference type="ARBA" id="ARBA00011738"/>
    </source>
</evidence>
<dbReference type="Gene3D" id="3.40.640.10">
    <property type="entry name" value="Type I PLP-dependent aspartate aminotransferase-like (Major domain)"/>
    <property type="match status" value="1"/>
</dbReference>
<dbReference type="AlphaFoldDB" id="A0A1Y3L5H8"/>
<dbReference type="SUPFAM" id="SSF53383">
    <property type="entry name" value="PLP-dependent transferases"/>
    <property type="match status" value="1"/>
</dbReference>
<evidence type="ECO:0000256" key="1">
    <source>
        <dbReference type="ARBA" id="ARBA00001933"/>
    </source>
</evidence>
<comment type="cofactor">
    <cofactor evidence="1 8 9">
        <name>pyridoxal 5'-phosphate</name>
        <dbReference type="ChEBI" id="CHEBI:597326"/>
    </cofactor>
</comment>
<feature type="binding site" evidence="8">
    <location>
        <begin position="106"/>
        <end position="107"/>
    </location>
    <ligand>
        <name>pyridoxal 5'-phosphate</name>
        <dbReference type="ChEBI" id="CHEBI:597326"/>
    </ligand>
</feature>
<dbReference type="PANTHER" id="PTHR13693:SF100">
    <property type="entry name" value="8-AMINO-7-OXONONANOATE SYNTHASE"/>
    <property type="match status" value="1"/>
</dbReference>
<keyword evidence="4 8" id="KW-0808">Transferase</keyword>
<feature type="binding site" evidence="8">
    <location>
        <position position="204"/>
    </location>
    <ligand>
        <name>pyridoxal 5'-phosphate</name>
        <dbReference type="ChEBI" id="CHEBI:597326"/>
    </ligand>
</feature>
<dbReference type="EMBL" id="NFSB01000080">
    <property type="protein sequence ID" value="OUM30463.1"/>
    <property type="molecule type" value="Genomic_DNA"/>
</dbReference>
<dbReference type="UniPathway" id="UPA00078"/>
<accession>A0A1Y3L5H8</accession>
<dbReference type="GO" id="GO:0008710">
    <property type="term" value="F:8-amino-7-oxononanoate synthase activity"/>
    <property type="evidence" value="ECO:0007669"/>
    <property type="project" value="UniProtKB-UniRule"/>
</dbReference>
<keyword evidence="6 8" id="KW-0663">Pyridoxal phosphate</keyword>
<dbReference type="InterPro" id="IPR004839">
    <property type="entry name" value="Aminotransferase_I/II_large"/>
</dbReference>
<dbReference type="HAMAP" id="MF_01693">
    <property type="entry name" value="BioF_aminotrans_2"/>
    <property type="match status" value="1"/>
</dbReference>
<evidence type="ECO:0000313" key="11">
    <source>
        <dbReference type="EMBL" id="OUM30463.1"/>
    </source>
</evidence>
<evidence type="ECO:0000259" key="10">
    <source>
        <dbReference type="Pfam" id="PF00155"/>
    </source>
</evidence>
<reference evidence="11 12" key="1">
    <citation type="submission" date="2017-05" db="EMBL/GenBank/DDBJ databases">
        <title>Whole genome sequence of Pseudomonas putida isolate 1312 commercialized as a biostimulant.</title>
        <authorList>
            <person name="Crovadore J."/>
            <person name="Blanc P."/>
            <person name="Chablais R."/>
            <person name="Cochard B."/>
            <person name="Grizard D."/>
            <person name="Lefort F."/>
        </authorList>
    </citation>
    <scope>NUCLEOTIDE SEQUENCE [LARGE SCALE GENOMIC DNA]</scope>
    <source>
        <strain evidence="11 12">1312</strain>
    </source>
</reference>
<evidence type="ECO:0000256" key="7">
    <source>
        <dbReference type="ARBA" id="ARBA00047715"/>
    </source>
</evidence>
<dbReference type="Proteomes" id="UP000196082">
    <property type="component" value="Unassembled WGS sequence"/>
</dbReference>
<dbReference type="InterPro" id="IPR015422">
    <property type="entry name" value="PyrdxlP-dep_Trfase_small"/>
</dbReference>
<comment type="function">
    <text evidence="8">Catalyzes the decarboxylative condensation of pimeloyl-[acyl-carrier protein] and L-alanine to produce 8-amino-7-oxononanoate (AON), [acyl-carrier protein], and carbon dioxide.</text>
</comment>
<organism evidence="11 12">
    <name type="scientific">Pseudomonas putida</name>
    <name type="common">Arthrobacter siderocapsulatus</name>
    <dbReference type="NCBI Taxonomy" id="303"/>
    <lineage>
        <taxon>Bacteria</taxon>
        <taxon>Pseudomonadati</taxon>
        <taxon>Pseudomonadota</taxon>
        <taxon>Gammaproteobacteria</taxon>
        <taxon>Pseudomonadales</taxon>
        <taxon>Pseudomonadaceae</taxon>
        <taxon>Pseudomonas</taxon>
    </lineage>
</organism>
<evidence type="ECO:0000256" key="2">
    <source>
        <dbReference type="ARBA" id="ARBA00004746"/>
    </source>
</evidence>
<comment type="pathway">
    <text evidence="2 8">Cofactor biosynthesis; biotin biosynthesis.</text>
</comment>
<evidence type="ECO:0000256" key="4">
    <source>
        <dbReference type="ARBA" id="ARBA00022679"/>
    </source>
</evidence>
<protein>
    <recommendedName>
        <fullName evidence="8">8-amino-7-oxononanoate synthase</fullName>
        <shortName evidence="8">AONS</shortName>
        <ecNumber evidence="8">2.3.1.47</ecNumber>
    </recommendedName>
    <alternativeName>
        <fullName evidence="8">7-keto-8-amino-pelargonic acid synthase</fullName>
        <shortName evidence="8">7-KAP synthase</shortName>
        <shortName evidence="8">KAPA synthase</shortName>
    </alternativeName>
    <alternativeName>
        <fullName evidence="8">8-amino-7-ketopelargonate synthase</fullName>
    </alternativeName>
</protein>
<keyword evidence="5 8" id="KW-0093">Biotin biosynthesis</keyword>
<evidence type="ECO:0000256" key="9">
    <source>
        <dbReference type="PIRSR" id="PIRSR604723-51"/>
    </source>
</evidence>
<dbReference type="InterPro" id="IPR050087">
    <property type="entry name" value="AON_synthase_class-II"/>
</dbReference>
<comment type="similarity">
    <text evidence="8">Belongs to the class-II pyridoxal-phosphate-dependent aminotransferase family. BioF subfamily.</text>
</comment>
<feature type="modified residue" description="N6-(pyridoxal phosphate)lysine" evidence="8 9">
    <location>
        <position position="236"/>
    </location>
</feature>
<dbReference type="GO" id="GO:0030170">
    <property type="term" value="F:pyridoxal phosphate binding"/>
    <property type="evidence" value="ECO:0007669"/>
    <property type="project" value="UniProtKB-UniRule"/>
</dbReference>
<feature type="binding site" evidence="8">
    <location>
        <position position="176"/>
    </location>
    <ligand>
        <name>pyridoxal 5'-phosphate</name>
        <dbReference type="ChEBI" id="CHEBI:597326"/>
    </ligand>
</feature>
<dbReference type="InterPro" id="IPR015421">
    <property type="entry name" value="PyrdxlP-dep_Trfase_major"/>
</dbReference>
<evidence type="ECO:0000313" key="12">
    <source>
        <dbReference type="Proteomes" id="UP000196082"/>
    </source>
</evidence>
<comment type="caution">
    <text evidence="11">The sequence shown here is derived from an EMBL/GenBank/DDBJ whole genome shotgun (WGS) entry which is preliminary data.</text>
</comment>
<evidence type="ECO:0000256" key="6">
    <source>
        <dbReference type="ARBA" id="ARBA00022898"/>
    </source>
</evidence>
<dbReference type="CDD" id="cd06454">
    <property type="entry name" value="KBL_like"/>
    <property type="match status" value="1"/>
</dbReference>
<dbReference type="EC" id="2.3.1.47" evidence="8"/>
<feature type="binding site" evidence="8">
    <location>
        <position position="19"/>
    </location>
    <ligand>
        <name>substrate</name>
    </ligand>
</feature>
<feature type="binding site" evidence="8">
    <location>
        <position position="350"/>
    </location>
    <ligand>
        <name>substrate</name>
    </ligand>
</feature>
<dbReference type="GO" id="GO:0009102">
    <property type="term" value="P:biotin biosynthetic process"/>
    <property type="evidence" value="ECO:0007669"/>
    <property type="project" value="UniProtKB-UniRule"/>
</dbReference>
<dbReference type="RefSeq" id="WP_086976868.1">
    <property type="nucleotide sequence ID" value="NZ_NFSB01000080.1"/>
</dbReference>
<name>A0A1Y3L5H8_PSEPU</name>
<dbReference type="InterPro" id="IPR004723">
    <property type="entry name" value="AONS_Archaea/Proteobacteria"/>
</dbReference>
<evidence type="ECO:0000256" key="8">
    <source>
        <dbReference type="HAMAP-Rule" id="MF_01693"/>
    </source>
</evidence>
<gene>
    <name evidence="8" type="primary">bioF</name>
    <name evidence="11" type="ORF">B8W72_16935</name>
</gene>
<dbReference type="InterPro" id="IPR022834">
    <property type="entry name" value="AONS_Proteobacteria"/>
</dbReference>
<sequence length="390" mass="41440">MAFDLAARLAERRAADLYRQRPLLESPQGPEVVVDGQRLLAFCSNDYLGLANHPEVIAAWQAGAERWGVGGGASHLVVGHSTPHHQVEEALAELTGRPRALLFSTGYMANLGAITALVGQGDTVLQDRLNHASLLDGGLLSGARFNRYLHNDAASLASRLDKAVGNTLVVTDGVFSMDGDLADLPALADVARARGAWLMVDDAHGLGTLGAQGGGIVEHFGLGVDDVPVLIGTLGKACGTAGAFVAGSEELIEALVQFARPYIYTTSQPPALACATLKSLELLRRETWRREHLAALIRQFREGAQQIGLVLMDSPTPIQPIMIGDSAQALRLSRMLRERGLLVTAIRPPTVPAGSARLRVTLSVAHSEAQVQLLLNALAECYPQLENADA</sequence>
<feature type="domain" description="Aminotransferase class I/classII large" evidence="10">
    <location>
        <begin position="40"/>
        <end position="378"/>
    </location>
</feature>